<keyword evidence="1" id="KW-0812">Transmembrane</keyword>
<name>A0A5D3WN57_9BACT</name>
<proteinExistence type="predicted"/>
<dbReference type="EMBL" id="VNIB01000001">
    <property type="protein sequence ID" value="TYO99944.1"/>
    <property type="molecule type" value="Genomic_DNA"/>
</dbReference>
<sequence length="138" mass="15281">MSSALNFSWFNLLIAITGDVLKYILLAAVAFVFSALSTSFFLPIFGTIAVYLAGTASQEVLEYLATEAGRQLPALLRVATQFFCYLLPNFAVFDFKVQAIYGLTIPVKGLLYAAIYFVVYTGILLVLAVKVFDRRELQ</sequence>
<evidence type="ECO:0000313" key="2">
    <source>
        <dbReference type="EMBL" id="TYO99944.1"/>
    </source>
</evidence>
<evidence type="ECO:0000256" key="1">
    <source>
        <dbReference type="SAM" id="Phobius"/>
    </source>
</evidence>
<feature type="transmembrane region" description="Helical" evidence="1">
    <location>
        <begin position="113"/>
        <end position="132"/>
    </location>
</feature>
<keyword evidence="3" id="KW-1185">Reference proteome</keyword>
<evidence type="ECO:0000313" key="3">
    <source>
        <dbReference type="Proteomes" id="UP000324159"/>
    </source>
</evidence>
<comment type="caution">
    <text evidence="2">The sequence shown here is derived from an EMBL/GenBank/DDBJ whole genome shotgun (WGS) entry which is preliminary data.</text>
</comment>
<keyword evidence="1" id="KW-1133">Transmembrane helix</keyword>
<reference evidence="2 3" key="1">
    <citation type="submission" date="2019-07" db="EMBL/GenBank/DDBJ databases">
        <title>Genomic Encyclopedia of Type Strains, Phase IV (KMG-IV): sequencing the most valuable type-strain genomes for metagenomic binning, comparative biology and taxonomic classification.</title>
        <authorList>
            <person name="Goeker M."/>
        </authorList>
    </citation>
    <scope>NUCLEOTIDE SEQUENCE [LARGE SCALE GENOMIC DNA]</scope>
    <source>
        <strain evidence="2 3">SS015</strain>
    </source>
</reference>
<gene>
    <name evidence="2" type="ORF">EDC39_101104</name>
</gene>
<dbReference type="AlphaFoldDB" id="A0A5D3WN57"/>
<keyword evidence="1" id="KW-0472">Membrane</keyword>
<organism evidence="2 3">
    <name type="scientific">Geothermobacter ehrlichii</name>
    <dbReference type="NCBI Taxonomy" id="213224"/>
    <lineage>
        <taxon>Bacteria</taxon>
        <taxon>Pseudomonadati</taxon>
        <taxon>Thermodesulfobacteriota</taxon>
        <taxon>Desulfuromonadia</taxon>
        <taxon>Desulfuromonadales</taxon>
        <taxon>Geothermobacteraceae</taxon>
        <taxon>Geothermobacter</taxon>
    </lineage>
</organism>
<accession>A0A5D3WN57</accession>
<dbReference type="Proteomes" id="UP000324159">
    <property type="component" value="Unassembled WGS sequence"/>
</dbReference>
<feature type="transmembrane region" description="Helical" evidence="1">
    <location>
        <begin position="20"/>
        <end position="53"/>
    </location>
</feature>
<protein>
    <submittedName>
        <fullName evidence="2">Uncharacterized protein</fullName>
    </submittedName>
</protein>
<feature type="transmembrane region" description="Helical" evidence="1">
    <location>
        <begin position="74"/>
        <end position="93"/>
    </location>
</feature>